<organism evidence="2 3">
    <name type="scientific">Streptomyces polychromogenes</name>
    <dbReference type="NCBI Taxonomy" id="67342"/>
    <lineage>
        <taxon>Bacteria</taxon>
        <taxon>Bacillati</taxon>
        <taxon>Actinomycetota</taxon>
        <taxon>Actinomycetes</taxon>
        <taxon>Kitasatosporales</taxon>
        <taxon>Streptomycetaceae</taxon>
        <taxon>Streptomyces</taxon>
    </lineage>
</organism>
<accession>A0ABP3F391</accession>
<protein>
    <submittedName>
        <fullName evidence="2">Uncharacterized protein</fullName>
    </submittedName>
</protein>
<reference evidence="3" key="1">
    <citation type="journal article" date="2019" name="Int. J. Syst. Evol. Microbiol.">
        <title>The Global Catalogue of Microorganisms (GCM) 10K type strain sequencing project: providing services to taxonomists for standard genome sequencing and annotation.</title>
        <authorList>
            <consortium name="The Broad Institute Genomics Platform"/>
            <consortium name="The Broad Institute Genome Sequencing Center for Infectious Disease"/>
            <person name="Wu L."/>
            <person name="Ma J."/>
        </authorList>
    </citation>
    <scope>NUCLEOTIDE SEQUENCE [LARGE SCALE GENOMIC DNA]</scope>
    <source>
        <strain evidence="3">JCM 4505</strain>
    </source>
</reference>
<gene>
    <name evidence="2" type="ORF">GCM10010302_40610</name>
</gene>
<evidence type="ECO:0000256" key="1">
    <source>
        <dbReference type="SAM" id="MobiDB-lite"/>
    </source>
</evidence>
<feature type="region of interest" description="Disordered" evidence="1">
    <location>
        <begin position="70"/>
        <end position="94"/>
    </location>
</feature>
<dbReference type="EMBL" id="BAAABV010000018">
    <property type="protein sequence ID" value="GAA0297839.1"/>
    <property type="molecule type" value="Genomic_DNA"/>
</dbReference>
<comment type="caution">
    <text evidence="2">The sequence shown here is derived from an EMBL/GenBank/DDBJ whole genome shotgun (WGS) entry which is preliminary data.</text>
</comment>
<evidence type="ECO:0000313" key="2">
    <source>
        <dbReference type="EMBL" id="GAA0297839.1"/>
    </source>
</evidence>
<keyword evidence="3" id="KW-1185">Reference proteome</keyword>
<proteinExistence type="predicted"/>
<name>A0ABP3F391_9ACTN</name>
<evidence type="ECO:0000313" key="3">
    <source>
        <dbReference type="Proteomes" id="UP001501867"/>
    </source>
</evidence>
<dbReference type="Proteomes" id="UP001501867">
    <property type="component" value="Unassembled WGS sequence"/>
</dbReference>
<sequence length="94" mass="10503">MANRLPWGVATMRKGPVPYDTGPDEWHHYGTRMALHGAIKVYFLMSPIHHMAPKTLEAWQMFPSVAPEYAKNKGTPARHHRGTTATPPEAVSGR</sequence>